<dbReference type="AlphaFoldDB" id="A0A7W0HJL6"/>
<organism evidence="1 2">
    <name type="scientific">Desulfosalsimonas propionicica</name>
    <dbReference type="NCBI Taxonomy" id="332175"/>
    <lineage>
        <taxon>Bacteria</taxon>
        <taxon>Pseudomonadati</taxon>
        <taxon>Thermodesulfobacteriota</taxon>
        <taxon>Desulfobacteria</taxon>
        <taxon>Desulfobacterales</taxon>
        <taxon>Desulfosalsimonadaceae</taxon>
        <taxon>Desulfosalsimonas</taxon>
    </lineage>
</organism>
<name>A0A7W0HJL6_9BACT</name>
<comment type="caution">
    <text evidence="1">The sequence shown here is derived from an EMBL/GenBank/DDBJ whole genome shotgun (WGS) entry which is preliminary data.</text>
</comment>
<protein>
    <submittedName>
        <fullName evidence="1">DNA-binding NtrC family response regulator</fullName>
    </submittedName>
</protein>
<dbReference type="GO" id="GO:0003677">
    <property type="term" value="F:DNA binding"/>
    <property type="evidence" value="ECO:0007669"/>
    <property type="project" value="UniProtKB-KW"/>
</dbReference>
<dbReference type="Proteomes" id="UP000525298">
    <property type="component" value="Unassembled WGS sequence"/>
</dbReference>
<dbReference type="EMBL" id="JACDUS010000001">
    <property type="protein sequence ID" value="MBA2880325.1"/>
    <property type="molecule type" value="Genomic_DNA"/>
</dbReference>
<dbReference type="RefSeq" id="WP_181549971.1">
    <property type="nucleotide sequence ID" value="NZ_JACDUS010000001.1"/>
</dbReference>
<reference evidence="1 2" key="1">
    <citation type="submission" date="2020-07" db="EMBL/GenBank/DDBJ databases">
        <title>Genomic Encyclopedia of Type Strains, Phase IV (KMG-IV): sequencing the most valuable type-strain genomes for metagenomic binning, comparative biology and taxonomic classification.</title>
        <authorList>
            <person name="Goeker M."/>
        </authorList>
    </citation>
    <scope>NUCLEOTIDE SEQUENCE [LARGE SCALE GENOMIC DNA]</scope>
    <source>
        <strain evidence="1 2">DSM 17721</strain>
    </source>
</reference>
<evidence type="ECO:0000313" key="2">
    <source>
        <dbReference type="Proteomes" id="UP000525298"/>
    </source>
</evidence>
<sequence>MRSVLILDSQAYRRKLLVRYLCEAGYDVCGISEAQYCHQNDYSKFDLVIVNFYPDAAGTWDFYMGLKKKYPDLPVLVYLQKSFHAFRSLKQAIDSVVSYPEKSCRLRRPVRAIRPLAGIDHGSC</sequence>
<keyword evidence="1" id="KW-0238">DNA-binding</keyword>
<accession>A0A7W0HJL6</accession>
<dbReference type="InterPro" id="IPR011006">
    <property type="entry name" value="CheY-like_superfamily"/>
</dbReference>
<dbReference type="Gene3D" id="3.40.50.2300">
    <property type="match status" value="1"/>
</dbReference>
<proteinExistence type="predicted"/>
<evidence type="ECO:0000313" key="1">
    <source>
        <dbReference type="EMBL" id="MBA2880325.1"/>
    </source>
</evidence>
<gene>
    <name evidence="1" type="ORF">HNR65_000632</name>
</gene>
<keyword evidence="2" id="KW-1185">Reference proteome</keyword>
<dbReference type="SUPFAM" id="SSF52172">
    <property type="entry name" value="CheY-like"/>
    <property type="match status" value="1"/>
</dbReference>